<keyword evidence="7 9" id="KW-0067">ATP-binding</keyword>
<keyword evidence="4 9" id="KW-0808">Transferase</keyword>
<dbReference type="EMBL" id="JASJQH010001090">
    <property type="protein sequence ID" value="KAK9762107.1"/>
    <property type="molecule type" value="Genomic_DNA"/>
</dbReference>
<comment type="catalytic activity">
    <reaction evidence="8 9">
        <text>D-gluconate + ATP = 6-phospho-D-gluconate + ADP + H(+)</text>
        <dbReference type="Rhea" id="RHEA:19433"/>
        <dbReference type="ChEBI" id="CHEBI:15378"/>
        <dbReference type="ChEBI" id="CHEBI:18391"/>
        <dbReference type="ChEBI" id="CHEBI:30616"/>
        <dbReference type="ChEBI" id="CHEBI:58759"/>
        <dbReference type="ChEBI" id="CHEBI:456216"/>
        <dbReference type="EC" id="2.7.1.12"/>
    </reaction>
</comment>
<dbReference type="NCBIfam" id="TIGR01313">
    <property type="entry name" value="therm_gnt_kin"/>
    <property type="match status" value="1"/>
</dbReference>
<evidence type="ECO:0000256" key="8">
    <source>
        <dbReference type="ARBA" id="ARBA00048090"/>
    </source>
</evidence>
<protein>
    <recommendedName>
        <fullName evidence="3 9">Gluconokinase</fullName>
        <ecNumber evidence="3 9">2.7.1.12</ecNumber>
    </recommendedName>
</protein>
<evidence type="ECO:0000256" key="6">
    <source>
        <dbReference type="ARBA" id="ARBA00022777"/>
    </source>
</evidence>
<reference evidence="10 11" key="1">
    <citation type="submission" date="2023-04" db="EMBL/GenBank/DDBJ databases">
        <title>Genome of Basidiobolus ranarum AG-B5.</title>
        <authorList>
            <person name="Stajich J.E."/>
            <person name="Carter-House D."/>
            <person name="Gryganskyi A."/>
        </authorList>
    </citation>
    <scope>NUCLEOTIDE SEQUENCE [LARGE SCALE GENOMIC DNA]</scope>
    <source>
        <strain evidence="10 11">AG-B5</strain>
    </source>
</reference>
<evidence type="ECO:0000256" key="9">
    <source>
        <dbReference type="RuleBase" id="RU363066"/>
    </source>
</evidence>
<evidence type="ECO:0000256" key="4">
    <source>
        <dbReference type="ARBA" id="ARBA00022679"/>
    </source>
</evidence>
<dbReference type="Pfam" id="PF01202">
    <property type="entry name" value="SKI"/>
    <property type="match status" value="1"/>
</dbReference>
<comment type="similarity">
    <text evidence="2 9">Belongs to the gluconokinase GntK/GntV family.</text>
</comment>
<dbReference type="InterPro" id="IPR031322">
    <property type="entry name" value="Shikimate/glucono_kinase"/>
</dbReference>
<evidence type="ECO:0000256" key="1">
    <source>
        <dbReference type="ARBA" id="ARBA00004875"/>
    </source>
</evidence>
<dbReference type="PANTHER" id="PTHR43442:SF3">
    <property type="entry name" value="GLUCONOKINASE-RELATED"/>
    <property type="match status" value="1"/>
</dbReference>
<gene>
    <name evidence="10" type="ORF">K7432_012472</name>
</gene>
<proteinExistence type="inferred from homology"/>
<organism evidence="10 11">
    <name type="scientific">Basidiobolus ranarum</name>
    <dbReference type="NCBI Taxonomy" id="34480"/>
    <lineage>
        <taxon>Eukaryota</taxon>
        <taxon>Fungi</taxon>
        <taxon>Fungi incertae sedis</taxon>
        <taxon>Zoopagomycota</taxon>
        <taxon>Entomophthoromycotina</taxon>
        <taxon>Basidiobolomycetes</taxon>
        <taxon>Basidiobolales</taxon>
        <taxon>Basidiobolaceae</taxon>
        <taxon>Basidiobolus</taxon>
    </lineage>
</organism>
<evidence type="ECO:0000256" key="5">
    <source>
        <dbReference type="ARBA" id="ARBA00022741"/>
    </source>
</evidence>
<dbReference type="SUPFAM" id="SSF52540">
    <property type="entry name" value="P-loop containing nucleoside triphosphate hydrolases"/>
    <property type="match status" value="1"/>
</dbReference>
<keyword evidence="6 9" id="KW-0418">Kinase</keyword>
<keyword evidence="11" id="KW-1185">Reference proteome</keyword>
<keyword evidence="5 9" id="KW-0547">Nucleotide-binding</keyword>
<dbReference type="InterPro" id="IPR027417">
    <property type="entry name" value="P-loop_NTPase"/>
</dbReference>
<evidence type="ECO:0000313" key="11">
    <source>
        <dbReference type="Proteomes" id="UP001479436"/>
    </source>
</evidence>
<dbReference type="PANTHER" id="PTHR43442">
    <property type="entry name" value="GLUCONOKINASE-RELATED"/>
    <property type="match status" value="1"/>
</dbReference>
<dbReference type="CDD" id="cd02021">
    <property type="entry name" value="GntK"/>
    <property type="match status" value="1"/>
</dbReference>
<comment type="pathway">
    <text evidence="1 9">Carbohydrate acid metabolism; D-gluconate degradation.</text>
</comment>
<dbReference type="EC" id="2.7.1.12" evidence="3 9"/>
<evidence type="ECO:0000256" key="3">
    <source>
        <dbReference type="ARBA" id="ARBA00012054"/>
    </source>
</evidence>
<evidence type="ECO:0000256" key="2">
    <source>
        <dbReference type="ARBA" id="ARBA00008420"/>
    </source>
</evidence>
<dbReference type="Gene3D" id="3.40.50.300">
    <property type="entry name" value="P-loop containing nucleotide triphosphate hydrolases"/>
    <property type="match status" value="1"/>
</dbReference>
<sequence>MTSTVIIVMGVSGCGKSTVGENLAQSIGYEFIDGDHFHPESNLNKMSNGIPLVDEDRWPWLTTLRDAYVKKIQESDEPKGIVAACSALKRKYRELLSDVPKNIRVVYLYLEGDEHTLYERMKHRKHHFMKQDMLKSQLEDLEAPNPSQEDVIKVNISNPLEQVLKEVEEKLKEGPKKLAI</sequence>
<comment type="caution">
    <text evidence="10">The sequence shown here is derived from an EMBL/GenBank/DDBJ whole genome shotgun (WGS) entry which is preliminary data.</text>
</comment>
<evidence type="ECO:0000313" key="10">
    <source>
        <dbReference type="EMBL" id="KAK9762107.1"/>
    </source>
</evidence>
<dbReference type="Proteomes" id="UP001479436">
    <property type="component" value="Unassembled WGS sequence"/>
</dbReference>
<dbReference type="InterPro" id="IPR006001">
    <property type="entry name" value="Therm_gnt_kin"/>
</dbReference>
<evidence type="ECO:0000256" key="7">
    <source>
        <dbReference type="ARBA" id="ARBA00022840"/>
    </source>
</evidence>
<name>A0ABR2WKX3_9FUNG</name>
<accession>A0ABR2WKX3</accession>